<keyword evidence="3" id="KW-1185">Reference proteome</keyword>
<dbReference type="AlphaFoldDB" id="A0AA35KY52"/>
<feature type="compositionally biased region" description="Basic residues" evidence="1">
    <location>
        <begin position="1"/>
        <end position="12"/>
    </location>
</feature>
<protein>
    <submittedName>
        <fullName evidence="2">Uncharacterized protein</fullName>
    </submittedName>
</protein>
<reference evidence="2" key="1">
    <citation type="submission" date="2022-12" db="EMBL/GenBank/DDBJ databases">
        <authorList>
            <person name="Alioto T."/>
            <person name="Alioto T."/>
            <person name="Gomez Garrido J."/>
        </authorList>
    </citation>
    <scope>NUCLEOTIDE SEQUENCE</scope>
</reference>
<feature type="region of interest" description="Disordered" evidence="1">
    <location>
        <begin position="1"/>
        <end position="21"/>
    </location>
</feature>
<evidence type="ECO:0000256" key="1">
    <source>
        <dbReference type="SAM" id="MobiDB-lite"/>
    </source>
</evidence>
<dbReference type="EMBL" id="OX395135">
    <property type="protein sequence ID" value="CAI5785869.1"/>
    <property type="molecule type" value="Genomic_DNA"/>
</dbReference>
<evidence type="ECO:0000313" key="2">
    <source>
        <dbReference type="EMBL" id="CAI5785869.1"/>
    </source>
</evidence>
<gene>
    <name evidence="2" type="ORF">PODLI_1B013989</name>
</gene>
<proteinExistence type="predicted"/>
<evidence type="ECO:0000313" key="3">
    <source>
        <dbReference type="Proteomes" id="UP001178461"/>
    </source>
</evidence>
<dbReference type="Proteomes" id="UP001178461">
    <property type="component" value="Chromosome 10"/>
</dbReference>
<sequence length="73" mass="8537">MATGFRNRRRGWDRKDKREQRDRAQCAGYCFHGNPVTYAANCQNLLKELPHSMQLQLTFPAAQERQETQSPVQ</sequence>
<organism evidence="2 3">
    <name type="scientific">Podarcis lilfordi</name>
    <name type="common">Lilford's wall lizard</name>
    <dbReference type="NCBI Taxonomy" id="74358"/>
    <lineage>
        <taxon>Eukaryota</taxon>
        <taxon>Metazoa</taxon>
        <taxon>Chordata</taxon>
        <taxon>Craniata</taxon>
        <taxon>Vertebrata</taxon>
        <taxon>Euteleostomi</taxon>
        <taxon>Lepidosauria</taxon>
        <taxon>Squamata</taxon>
        <taxon>Bifurcata</taxon>
        <taxon>Unidentata</taxon>
        <taxon>Episquamata</taxon>
        <taxon>Laterata</taxon>
        <taxon>Lacertibaenia</taxon>
        <taxon>Lacertidae</taxon>
        <taxon>Podarcis</taxon>
    </lineage>
</organism>
<name>A0AA35KY52_9SAUR</name>
<accession>A0AA35KY52</accession>